<dbReference type="AlphaFoldDB" id="A0A9P4YEU4"/>
<feature type="compositionally biased region" description="Polar residues" evidence="1">
    <location>
        <begin position="22"/>
        <end position="32"/>
    </location>
</feature>
<protein>
    <submittedName>
        <fullName evidence="3">Uncharacterized protein</fullName>
    </submittedName>
</protein>
<feature type="region of interest" description="Disordered" evidence="1">
    <location>
        <begin position="17"/>
        <end position="76"/>
    </location>
</feature>
<name>A0A9P4YEU4_9EURO</name>
<evidence type="ECO:0000256" key="2">
    <source>
        <dbReference type="SAM" id="Phobius"/>
    </source>
</evidence>
<accession>A0A9P4YEU4</accession>
<keyword evidence="2" id="KW-1133">Transmembrane helix</keyword>
<feature type="transmembrane region" description="Helical" evidence="2">
    <location>
        <begin position="84"/>
        <end position="102"/>
    </location>
</feature>
<keyword evidence="2" id="KW-0812">Transmembrane</keyword>
<organism evidence="3 4">
    <name type="scientific">Trichophyton interdigitale</name>
    <dbReference type="NCBI Taxonomy" id="101480"/>
    <lineage>
        <taxon>Eukaryota</taxon>
        <taxon>Fungi</taxon>
        <taxon>Dikarya</taxon>
        <taxon>Ascomycota</taxon>
        <taxon>Pezizomycotina</taxon>
        <taxon>Eurotiomycetes</taxon>
        <taxon>Eurotiomycetidae</taxon>
        <taxon>Onygenales</taxon>
        <taxon>Arthrodermataceae</taxon>
        <taxon>Trichophyton</taxon>
    </lineage>
</organism>
<evidence type="ECO:0000256" key="1">
    <source>
        <dbReference type="SAM" id="MobiDB-lite"/>
    </source>
</evidence>
<sequence>MSLAGVFNAVVFSSPKPARRCSTANDARSSSPAAELRVIDNNNQQQQQQKKKKKKKNKKKKKKKKKKQREDAFRPPSWRRRRRLLLLLLCFCAFFPSSLRWIQGTKQRVLTGTTSAGQGRDGR</sequence>
<evidence type="ECO:0000313" key="3">
    <source>
        <dbReference type="EMBL" id="KAF3892136.1"/>
    </source>
</evidence>
<comment type="caution">
    <text evidence="3">The sequence shown here is derived from an EMBL/GenBank/DDBJ whole genome shotgun (WGS) entry which is preliminary data.</text>
</comment>
<dbReference type="Proteomes" id="UP000749309">
    <property type="component" value="Unassembled WGS sequence"/>
</dbReference>
<dbReference type="EMBL" id="JAAQVJ010000175">
    <property type="protein sequence ID" value="KAF3892136.1"/>
    <property type="molecule type" value="Genomic_DNA"/>
</dbReference>
<gene>
    <name evidence="3" type="ORF">GY632_4786</name>
</gene>
<keyword evidence="2" id="KW-0472">Membrane</keyword>
<proteinExistence type="predicted"/>
<evidence type="ECO:0000313" key="4">
    <source>
        <dbReference type="Proteomes" id="UP000749309"/>
    </source>
</evidence>
<feature type="compositionally biased region" description="Basic residues" evidence="1">
    <location>
        <begin position="49"/>
        <end position="67"/>
    </location>
</feature>
<reference evidence="3" key="1">
    <citation type="submission" date="2020-03" db="EMBL/GenBank/DDBJ databases">
        <title>Whole Genome Sequence of Trichophyton interdigitale from India.</title>
        <authorList>
            <person name="Kumar P."/>
        </authorList>
    </citation>
    <scope>NUCLEOTIDE SEQUENCE</scope>
    <source>
        <strain evidence="3">UCMS-IGIB-CI14</strain>
    </source>
</reference>